<sequence>MKPSEFMTKALGLRTIHEAILEGDLKRVKRILHQDKSAVNTQTIRDQVTPLHLAVLNGSLATVKLLLLWKASFSIKDKKGYTARQYARSATIRAKKLKHYERLGWQPAKRRNRKARFISTIFREPEALRAILSANDHPLSGSTILTDGKKLTILQKVVITSLTFPVQNSTCGFIASYMSAVPQMMAVSGWKGEGRSSTQGVLPNETMTALVRYACNIMGFRLYMQPYDCPGASVVPPEHVGRYMASHIEKQLSTAWVLKLLQDFLQTSDLARMGELKHIKLPTERSEAKIFLNHNPCGSCLGYLAKIRRVTGITFAVETIPFAVPGSRTKSTVCSNCGDCNITAVLQPIPPSGARNSAPAAEAETDLVERDNDYGELCRQHAFDEDGPMVDSGSLVSVEDNELQDDLPVKPRADDEDQVEMQEEFIAPIEPKTATEPTRRQVVASRRLQGLLGTSPPGHWEVFQGQNFCAKPLKGARKRLGLNEEEFNQFLEAQSPRRFLGSPRVPLRSIKFRTTQPTARLEVLGSPLAAPNAQGRSGQAVREEHFGRVYSQSQGKEERRSLLEGSDGACIIQKGSEQPIDSTQATTISRIQERSVFAKVVRQCQENRQHQQQANSQQRDEHELQQQEYVKESMQHGGHPVTSKERSPDDTESQQVLRSIERPVSAAPSRDGLSLETPIYLE</sequence>
<keyword evidence="5" id="KW-1185">Reference proteome</keyword>
<feature type="compositionally biased region" description="Basic and acidic residues" evidence="2">
    <location>
        <begin position="618"/>
        <end position="634"/>
    </location>
</feature>
<evidence type="ECO:0000256" key="1">
    <source>
        <dbReference type="PROSITE-ProRule" id="PRU00023"/>
    </source>
</evidence>
<dbReference type="PROSITE" id="PS50088">
    <property type="entry name" value="ANK_REPEAT"/>
    <property type="match status" value="1"/>
</dbReference>
<dbReference type="Proteomes" id="UP000001805">
    <property type="component" value="Chromosome 3, Linkage Group III"/>
</dbReference>
<gene>
    <name evidence="4" type="ORF">NCU07825</name>
</gene>
<dbReference type="InterPro" id="IPR036770">
    <property type="entry name" value="Ankyrin_rpt-contain_sf"/>
</dbReference>
<evidence type="ECO:0000313" key="4">
    <source>
        <dbReference type="EMBL" id="EAA33710.3"/>
    </source>
</evidence>
<feature type="domain" description="Single-strand DNA deaminase toxin A-like C-terminal" evidence="3">
    <location>
        <begin position="186"/>
        <end position="252"/>
    </location>
</feature>
<dbReference type="OrthoDB" id="5239412at2759"/>
<dbReference type="Gene3D" id="1.25.40.20">
    <property type="entry name" value="Ankyrin repeat-containing domain"/>
    <property type="match status" value="1"/>
</dbReference>
<feature type="region of interest" description="Disordered" evidence="2">
    <location>
        <begin position="607"/>
        <end position="682"/>
    </location>
</feature>
<dbReference type="GeneID" id="3879094"/>
<protein>
    <recommendedName>
        <fullName evidence="3">Single-strand DNA deaminase toxin A-like C-terminal domain-containing protein</fullName>
    </recommendedName>
</protein>
<dbReference type="SUPFAM" id="SSF48403">
    <property type="entry name" value="Ankyrin repeat"/>
    <property type="match status" value="1"/>
</dbReference>
<dbReference type="HOGENOM" id="CLU_880265_0_0_1"/>
<dbReference type="KEGG" id="ncr:NCU07825"/>
<accession>Q7SBD9</accession>
<evidence type="ECO:0000259" key="3">
    <source>
        <dbReference type="Pfam" id="PF24120"/>
    </source>
</evidence>
<dbReference type="InterPro" id="IPR057517">
    <property type="entry name" value="SsdA-like_C"/>
</dbReference>
<name>Q7SBD9_NEUCR</name>
<dbReference type="STRING" id="367110.Q7SBD9"/>
<organism evidence="4 5">
    <name type="scientific">Neurospora crassa (strain ATCC 24698 / 74-OR23-1A / CBS 708.71 / DSM 1257 / FGSC 987)</name>
    <dbReference type="NCBI Taxonomy" id="367110"/>
    <lineage>
        <taxon>Eukaryota</taxon>
        <taxon>Fungi</taxon>
        <taxon>Dikarya</taxon>
        <taxon>Ascomycota</taxon>
        <taxon>Pezizomycotina</taxon>
        <taxon>Sordariomycetes</taxon>
        <taxon>Sordariomycetidae</taxon>
        <taxon>Sordariales</taxon>
        <taxon>Sordariaceae</taxon>
        <taxon>Neurospora</taxon>
    </lineage>
</organism>
<dbReference type="Pfam" id="PF24120">
    <property type="entry name" value="SsdA_C"/>
    <property type="match status" value="1"/>
</dbReference>
<dbReference type="EMBL" id="CM002238">
    <property type="protein sequence ID" value="EAA33710.3"/>
    <property type="molecule type" value="Genomic_DNA"/>
</dbReference>
<dbReference type="VEuPathDB" id="FungiDB:NCU07825"/>
<dbReference type="SMR" id="Q7SBD9"/>
<dbReference type="PROSITE" id="PS50297">
    <property type="entry name" value="ANK_REP_REGION"/>
    <property type="match status" value="1"/>
</dbReference>
<dbReference type="InParanoid" id="Q7SBD9"/>
<dbReference type="AlphaFoldDB" id="Q7SBD9"/>
<dbReference type="FunFam" id="1.25.40.20:FF:000683">
    <property type="entry name" value="Uncharacterized protein"/>
    <property type="match status" value="1"/>
</dbReference>
<reference evidence="4 5" key="1">
    <citation type="journal article" date="2003" name="Nature">
        <title>The genome sequence of the filamentous fungus Neurospora crassa.</title>
        <authorList>
            <person name="Galagan J.E."/>
            <person name="Calvo S.E."/>
            <person name="Borkovich K.A."/>
            <person name="Selker E.U."/>
            <person name="Read N.D."/>
            <person name="Jaffe D."/>
            <person name="FitzHugh W."/>
            <person name="Ma L.J."/>
            <person name="Smirnov S."/>
            <person name="Purcell S."/>
            <person name="Rehman B."/>
            <person name="Elkins T."/>
            <person name="Engels R."/>
            <person name="Wang S."/>
            <person name="Nielsen C.B."/>
            <person name="Butler J."/>
            <person name="Endrizzi M."/>
            <person name="Qui D."/>
            <person name="Ianakiev P."/>
            <person name="Bell-Pedersen D."/>
            <person name="Nelson M.A."/>
            <person name="Werner-Washburne M."/>
            <person name="Selitrennikoff C.P."/>
            <person name="Kinsey J.A."/>
            <person name="Braun E.L."/>
            <person name="Zelter A."/>
            <person name="Schulte U."/>
            <person name="Kothe G.O."/>
            <person name="Jedd G."/>
            <person name="Mewes W."/>
            <person name="Staben C."/>
            <person name="Marcotte E."/>
            <person name="Greenberg D."/>
            <person name="Roy A."/>
            <person name="Foley K."/>
            <person name="Naylor J."/>
            <person name="Stange-Thomann N."/>
            <person name="Barrett R."/>
            <person name="Gnerre S."/>
            <person name="Kamal M."/>
            <person name="Kamvysselis M."/>
            <person name="Mauceli E."/>
            <person name="Bielke C."/>
            <person name="Rudd S."/>
            <person name="Frishman D."/>
            <person name="Krystofova S."/>
            <person name="Rasmussen C."/>
            <person name="Metzenberg R.L."/>
            <person name="Perkins D.D."/>
            <person name="Kroken S."/>
            <person name="Cogoni C."/>
            <person name="Macino G."/>
            <person name="Catcheside D."/>
            <person name="Li W."/>
            <person name="Pratt R.J."/>
            <person name="Osmani S.A."/>
            <person name="DeSouza C.P."/>
            <person name="Glass L."/>
            <person name="Orbach M.J."/>
            <person name="Berglund J.A."/>
            <person name="Voelker R."/>
            <person name="Yarden O."/>
            <person name="Plamann M."/>
            <person name="Seiler S."/>
            <person name="Dunlap J."/>
            <person name="Radford A."/>
            <person name="Aramayo R."/>
            <person name="Natvig D.O."/>
            <person name="Alex L.A."/>
            <person name="Mannhaupt G."/>
            <person name="Ebbole D.J."/>
            <person name="Freitag M."/>
            <person name="Paulsen I."/>
            <person name="Sachs M.S."/>
            <person name="Lander E.S."/>
            <person name="Nusbaum C."/>
            <person name="Birren B."/>
        </authorList>
    </citation>
    <scope>NUCLEOTIDE SEQUENCE [LARGE SCALE GENOMIC DNA]</scope>
    <source>
        <strain evidence="5">ATCC 24698 / 74-OR23-1A / CBS 708.71 / DSM 1257 / FGSC 987</strain>
    </source>
</reference>
<feature type="compositionally biased region" description="Low complexity" evidence="2">
    <location>
        <begin position="607"/>
        <end position="617"/>
    </location>
</feature>
<evidence type="ECO:0000256" key="2">
    <source>
        <dbReference type="SAM" id="MobiDB-lite"/>
    </source>
</evidence>
<dbReference type="InterPro" id="IPR002110">
    <property type="entry name" value="Ankyrin_rpt"/>
</dbReference>
<feature type="repeat" description="ANK" evidence="1">
    <location>
        <begin position="46"/>
        <end position="78"/>
    </location>
</feature>
<dbReference type="Pfam" id="PF12796">
    <property type="entry name" value="Ank_2"/>
    <property type="match status" value="1"/>
</dbReference>
<evidence type="ECO:0000313" key="5">
    <source>
        <dbReference type="Proteomes" id="UP000001805"/>
    </source>
</evidence>
<dbReference type="RefSeq" id="XP_962946.3">
    <property type="nucleotide sequence ID" value="XM_957853.3"/>
</dbReference>
<proteinExistence type="predicted"/>
<keyword evidence="1" id="KW-0040">ANK repeat</keyword>